<evidence type="ECO:0000256" key="2">
    <source>
        <dbReference type="ARBA" id="ARBA00022801"/>
    </source>
</evidence>
<dbReference type="GeneID" id="17272975"/>
<feature type="compositionally biased region" description="Basic and acidic residues" evidence="6">
    <location>
        <begin position="347"/>
        <end position="415"/>
    </location>
</feature>
<feature type="chain" id="PRO_5044265031" description="CobW C-terminal domain-containing protein" evidence="7">
    <location>
        <begin position="20"/>
        <end position="603"/>
    </location>
</feature>
<dbReference type="PANTHER" id="PTHR43603">
    <property type="entry name" value="COBW DOMAIN-CONTAINING PROTEIN DDB_G0274527"/>
    <property type="match status" value="1"/>
</dbReference>
<dbReference type="CDD" id="cd03112">
    <property type="entry name" value="CobW-like"/>
    <property type="match status" value="1"/>
</dbReference>
<evidence type="ECO:0000256" key="1">
    <source>
        <dbReference type="ARBA" id="ARBA00022741"/>
    </source>
</evidence>
<dbReference type="AlphaFoldDB" id="A0A0D3JV95"/>
<evidence type="ECO:0000256" key="6">
    <source>
        <dbReference type="SAM" id="MobiDB-lite"/>
    </source>
</evidence>
<dbReference type="Proteomes" id="UP000013827">
    <property type="component" value="Unassembled WGS sequence"/>
</dbReference>
<keyword evidence="7" id="KW-0732">Signal</keyword>
<comment type="similarity">
    <text evidence="4">Belongs to the SIMIBI class G3E GTPase family. ZNG1 subfamily.</text>
</comment>
<dbReference type="SMART" id="SM00833">
    <property type="entry name" value="CobW_C"/>
    <property type="match status" value="1"/>
</dbReference>
<sequence length="603" mass="62895">MTWLAILAIAPALTVPNAALRGRPAVLRGGGGGASGVGDGGGRDEPEAELSPIPLTILSGFLGAGKTTLLSHVLSNKEGARVGVIVNDVAAVNIDAKLVARGGTAADGASDGGGSDGQGSDGQGALSRWGDDMLELSNGCACCSAGDDLLASLSELVSLSFTRGAPYEHIVVESSGVAEPKLLRAMFQEAAALNWPIMRCIKLENMVTVVDAASFMREYGSSDLLSSRPDLGAAEADAELVEARKTGVVQLLVEQVETADVVVINKADTADAAELEQLQQVVGSLNGFAAVHRAEYGAVPLASILVPSRAAGVATSNDVMDHKSSIDWAKWLASQPPPAAAPAAPAEDGHEHSHAEAHEHSHAEAHEHSHAEAHEHAESHDHAEAQEHSHAEAHDHSHAEAHDHAESHEHSHAADCADPGCTDPSHDHSHGHGHSHGGSREETTAAQRFGIRTFVYARRSPFDPAKLARLVSDLPFLATVAAPLRQGAQDAAVAPASGGGGGDGDGGNMALFDPLLRSKGFVWLAGEDGVAYFWSQAGKRLDLKEMGRWWDSVPREQWPQAHLASILEDFEGKGGDRRQEIVFIGANLDEGAICEALDGCLAG</sequence>
<evidence type="ECO:0000313" key="9">
    <source>
        <dbReference type="EnsemblProtists" id="EOD27430"/>
    </source>
</evidence>
<dbReference type="HOGENOM" id="CLU_017452_2_0_1"/>
<dbReference type="GO" id="GO:0000166">
    <property type="term" value="F:nucleotide binding"/>
    <property type="evidence" value="ECO:0007669"/>
    <property type="project" value="UniProtKB-KW"/>
</dbReference>
<accession>A0A0D3JV95</accession>
<organism evidence="9 10">
    <name type="scientific">Emiliania huxleyi (strain CCMP1516)</name>
    <dbReference type="NCBI Taxonomy" id="280463"/>
    <lineage>
        <taxon>Eukaryota</taxon>
        <taxon>Haptista</taxon>
        <taxon>Haptophyta</taxon>
        <taxon>Prymnesiophyceae</taxon>
        <taxon>Isochrysidales</taxon>
        <taxon>Noelaerhabdaceae</taxon>
        <taxon>Emiliania</taxon>
    </lineage>
</organism>
<feature type="signal peptide" evidence="7">
    <location>
        <begin position="1"/>
        <end position="19"/>
    </location>
</feature>
<dbReference type="SUPFAM" id="SSF90002">
    <property type="entry name" value="Hypothetical protein YjiA, C-terminal domain"/>
    <property type="match status" value="1"/>
</dbReference>
<evidence type="ECO:0000256" key="3">
    <source>
        <dbReference type="ARBA" id="ARBA00023186"/>
    </source>
</evidence>
<comment type="catalytic activity">
    <reaction evidence="5">
        <text>GTP + H2O = GDP + phosphate + H(+)</text>
        <dbReference type="Rhea" id="RHEA:19669"/>
        <dbReference type="ChEBI" id="CHEBI:15377"/>
        <dbReference type="ChEBI" id="CHEBI:15378"/>
        <dbReference type="ChEBI" id="CHEBI:37565"/>
        <dbReference type="ChEBI" id="CHEBI:43474"/>
        <dbReference type="ChEBI" id="CHEBI:58189"/>
    </reaction>
    <physiologicalReaction direction="left-to-right" evidence="5">
        <dbReference type="Rhea" id="RHEA:19670"/>
    </physiologicalReaction>
</comment>
<dbReference type="RefSeq" id="XP_005779859.1">
    <property type="nucleotide sequence ID" value="XM_005779802.1"/>
</dbReference>
<dbReference type="InterPro" id="IPR036627">
    <property type="entry name" value="CobW-likC_sf"/>
</dbReference>
<protein>
    <recommendedName>
        <fullName evidence="8">CobW C-terminal domain-containing protein</fullName>
    </recommendedName>
</protein>
<name>A0A0D3JV95_EMIH1</name>
<keyword evidence="3" id="KW-0143">Chaperone</keyword>
<feature type="region of interest" description="Disordered" evidence="6">
    <location>
        <begin position="335"/>
        <end position="442"/>
    </location>
</feature>
<dbReference type="Gene3D" id="3.40.50.300">
    <property type="entry name" value="P-loop containing nucleotide triphosphate hydrolases"/>
    <property type="match status" value="1"/>
</dbReference>
<evidence type="ECO:0000256" key="7">
    <source>
        <dbReference type="SAM" id="SignalP"/>
    </source>
</evidence>
<dbReference type="PANTHER" id="PTHR43603:SF1">
    <property type="entry name" value="ZINC-REGULATED GTPASE METALLOPROTEIN ACTIVATOR 1"/>
    <property type="match status" value="1"/>
</dbReference>
<reference evidence="10" key="1">
    <citation type="journal article" date="2013" name="Nature">
        <title>Pan genome of the phytoplankton Emiliania underpins its global distribution.</title>
        <authorList>
            <person name="Read B.A."/>
            <person name="Kegel J."/>
            <person name="Klute M.J."/>
            <person name="Kuo A."/>
            <person name="Lefebvre S.C."/>
            <person name="Maumus F."/>
            <person name="Mayer C."/>
            <person name="Miller J."/>
            <person name="Monier A."/>
            <person name="Salamov A."/>
            <person name="Young J."/>
            <person name="Aguilar M."/>
            <person name="Claverie J.M."/>
            <person name="Frickenhaus S."/>
            <person name="Gonzalez K."/>
            <person name="Herman E.K."/>
            <person name="Lin Y.C."/>
            <person name="Napier J."/>
            <person name="Ogata H."/>
            <person name="Sarno A.F."/>
            <person name="Shmutz J."/>
            <person name="Schroeder D."/>
            <person name="de Vargas C."/>
            <person name="Verret F."/>
            <person name="von Dassow P."/>
            <person name="Valentin K."/>
            <person name="Van de Peer Y."/>
            <person name="Wheeler G."/>
            <person name="Dacks J.B."/>
            <person name="Delwiche C.F."/>
            <person name="Dyhrman S.T."/>
            <person name="Glockner G."/>
            <person name="John U."/>
            <person name="Richards T."/>
            <person name="Worden A.Z."/>
            <person name="Zhang X."/>
            <person name="Grigoriev I.V."/>
            <person name="Allen A.E."/>
            <person name="Bidle K."/>
            <person name="Borodovsky M."/>
            <person name="Bowler C."/>
            <person name="Brownlee C."/>
            <person name="Cock J.M."/>
            <person name="Elias M."/>
            <person name="Gladyshev V.N."/>
            <person name="Groth M."/>
            <person name="Guda C."/>
            <person name="Hadaegh A."/>
            <person name="Iglesias-Rodriguez M.D."/>
            <person name="Jenkins J."/>
            <person name="Jones B.M."/>
            <person name="Lawson T."/>
            <person name="Leese F."/>
            <person name="Lindquist E."/>
            <person name="Lobanov A."/>
            <person name="Lomsadze A."/>
            <person name="Malik S.B."/>
            <person name="Marsh M.E."/>
            <person name="Mackinder L."/>
            <person name="Mock T."/>
            <person name="Mueller-Roeber B."/>
            <person name="Pagarete A."/>
            <person name="Parker M."/>
            <person name="Probert I."/>
            <person name="Quesneville H."/>
            <person name="Raines C."/>
            <person name="Rensing S.A."/>
            <person name="Riano-Pachon D.M."/>
            <person name="Richier S."/>
            <person name="Rokitta S."/>
            <person name="Shiraiwa Y."/>
            <person name="Soanes D.M."/>
            <person name="van der Giezen M."/>
            <person name="Wahlund T.M."/>
            <person name="Williams B."/>
            <person name="Wilson W."/>
            <person name="Wolfe G."/>
            <person name="Wurch L.L."/>
        </authorList>
    </citation>
    <scope>NUCLEOTIDE SEQUENCE</scope>
</reference>
<proteinExistence type="inferred from homology"/>
<dbReference type="PaxDb" id="2903-EOD27430"/>
<evidence type="ECO:0000313" key="10">
    <source>
        <dbReference type="Proteomes" id="UP000013827"/>
    </source>
</evidence>
<dbReference type="SUPFAM" id="SSF52540">
    <property type="entry name" value="P-loop containing nucleoside triphosphate hydrolases"/>
    <property type="match status" value="1"/>
</dbReference>
<dbReference type="Pfam" id="PF07683">
    <property type="entry name" value="CobW_C"/>
    <property type="match status" value="1"/>
</dbReference>
<dbReference type="KEGG" id="ehx:EMIHUDRAFT_443176"/>
<evidence type="ECO:0000259" key="8">
    <source>
        <dbReference type="SMART" id="SM00833"/>
    </source>
</evidence>
<keyword evidence="2" id="KW-0378">Hydrolase</keyword>
<dbReference type="OMA" id="CIVNDVA"/>
<dbReference type="GO" id="GO:0016787">
    <property type="term" value="F:hydrolase activity"/>
    <property type="evidence" value="ECO:0007669"/>
    <property type="project" value="UniProtKB-KW"/>
</dbReference>
<keyword evidence="1" id="KW-0547">Nucleotide-binding</keyword>
<feature type="region of interest" description="Disordered" evidence="6">
    <location>
        <begin position="105"/>
        <end position="124"/>
    </location>
</feature>
<dbReference type="eggNOG" id="KOG2743">
    <property type="taxonomic scope" value="Eukaryota"/>
</dbReference>
<dbReference type="Pfam" id="PF02492">
    <property type="entry name" value="cobW"/>
    <property type="match status" value="1"/>
</dbReference>
<dbReference type="Gene3D" id="3.30.1220.10">
    <property type="entry name" value="CobW-like, C-terminal domain"/>
    <property type="match status" value="1"/>
</dbReference>
<feature type="domain" description="CobW C-terminal" evidence="8">
    <location>
        <begin position="451"/>
        <end position="601"/>
    </location>
</feature>
<feature type="compositionally biased region" description="Gly residues" evidence="6">
    <location>
        <begin position="110"/>
        <end position="122"/>
    </location>
</feature>
<evidence type="ECO:0000256" key="5">
    <source>
        <dbReference type="ARBA" id="ARBA00049117"/>
    </source>
</evidence>
<dbReference type="InterPro" id="IPR003495">
    <property type="entry name" value="CobW/HypB/UreG_nucleotide-bd"/>
</dbReference>
<evidence type="ECO:0000256" key="4">
    <source>
        <dbReference type="ARBA" id="ARBA00034320"/>
    </source>
</evidence>
<reference evidence="9" key="2">
    <citation type="submission" date="2024-10" db="UniProtKB">
        <authorList>
            <consortium name="EnsemblProtists"/>
        </authorList>
    </citation>
    <scope>IDENTIFICATION</scope>
</reference>
<dbReference type="InterPro" id="IPR051927">
    <property type="entry name" value="Zn_Chap_cDPG_Synth"/>
</dbReference>
<dbReference type="InterPro" id="IPR011629">
    <property type="entry name" value="CobW-like_C"/>
</dbReference>
<dbReference type="EnsemblProtists" id="EOD27430">
    <property type="protein sequence ID" value="EOD27430"/>
    <property type="gene ID" value="EMIHUDRAFT_443176"/>
</dbReference>
<keyword evidence="10" id="KW-1185">Reference proteome</keyword>
<dbReference type="STRING" id="2903.R1ELB5"/>
<dbReference type="InterPro" id="IPR027417">
    <property type="entry name" value="P-loop_NTPase"/>
</dbReference>